<name>A0A1H9FWD7_FLAFI</name>
<dbReference type="Proteomes" id="UP000183658">
    <property type="component" value="Unassembled WGS sequence"/>
</dbReference>
<keyword evidence="1" id="KW-0812">Transmembrane</keyword>
<keyword evidence="1" id="KW-1133">Transmembrane helix</keyword>
<accession>A0A1H9FWD7</accession>
<dbReference type="AlphaFoldDB" id="A0A1H9FWD7"/>
<protein>
    <submittedName>
        <fullName evidence="2">Uncharacterized protein</fullName>
    </submittedName>
</protein>
<feature type="transmembrane region" description="Helical" evidence="1">
    <location>
        <begin position="7"/>
        <end position="23"/>
    </location>
</feature>
<proteinExistence type="predicted"/>
<reference evidence="3" key="1">
    <citation type="submission" date="2016-10" db="EMBL/GenBank/DDBJ databases">
        <authorList>
            <person name="Varghese N."/>
            <person name="Submissions S."/>
        </authorList>
    </citation>
    <scope>NUCLEOTIDE SEQUENCE [LARGE SCALE GENOMIC DNA]</scope>
    <source>
        <strain evidence="3">DSM 15719</strain>
    </source>
</reference>
<evidence type="ECO:0000256" key="1">
    <source>
        <dbReference type="SAM" id="Phobius"/>
    </source>
</evidence>
<sequence>MQKITRFSIIGILISLIVLIFKDSNVSKVLALCALIIFTIMFFSNVKKEKKTKQ</sequence>
<keyword evidence="3" id="KW-1185">Reference proteome</keyword>
<evidence type="ECO:0000313" key="2">
    <source>
        <dbReference type="EMBL" id="SEQ42222.1"/>
    </source>
</evidence>
<keyword evidence="1" id="KW-0472">Membrane</keyword>
<organism evidence="2 3">
    <name type="scientific">Flavobacterium frigoris</name>
    <dbReference type="NCBI Taxonomy" id="229204"/>
    <lineage>
        <taxon>Bacteria</taxon>
        <taxon>Pseudomonadati</taxon>
        <taxon>Bacteroidota</taxon>
        <taxon>Flavobacteriia</taxon>
        <taxon>Flavobacteriales</taxon>
        <taxon>Flavobacteriaceae</taxon>
        <taxon>Flavobacterium</taxon>
    </lineage>
</organism>
<feature type="transmembrane region" description="Helical" evidence="1">
    <location>
        <begin position="29"/>
        <end position="46"/>
    </location>
</feature>
<gene>
    <name evidence="2" type="ORF">SAMN05444355_102314</name>
</gene>
<dbReference type="EMBL" id="FOFZ01000002">
    <property type="protein sequence ID" value="SEQ42222.1"/>
    <property type="molecule type" value="Genomic_DNA"/>
</dbReference>
<evidence type="ECO:0000313" key="3">
    <source>
        <dbReference type="Proteomes" id="UP000183658"/>
    </source>
</evidence>